<dbReference type="EMBL" id="JAEVLS010000005">
    <property type="protein sequence ID" value="MBM0107197.1"/>
    <property type="molecule type" value="Genomic_DNA"/>
</dbReference>
<gene>
    <name evidence="3" type="ORF">JM946_20875</name>
</gene>
<dbReference type="PANTHER" id="PTHR40407:SF1">
    <property type="entry name" value="HEPARAN-ALPHA-GLUCOSAMINIDE N-ACETYLTRANSFERASE CATALYTIC DOMAIN-CONTAINING PROTEIN"/>
    <property type="match status" value="1"/>
</dbReference>
<dbReference type="PANTHER" id="PTHR40407">
    <property type="entry name" value="MEMBRANE PROTEIN-LIKE PROTEIN"/>
    <property type="match status" value="1"/>
</dbReference>
<feature type="transmembrane region" description="Helical" evidence="1">
    <location>
        <begin position="215"/>
        <end position="236"/>
    </location>
</feature>
<evidence type="ECO:0000313" key="3">
    <source>
        <dbReference type="EMBL" id="MBM0107197.1"/>
    </source>
</evidence>
<feature type="transmembrane region" description="Helical" evidence="1">
    <location>
        <begin position="170"/>
        <end position="195"/>
    </location>
</feature>
<keyword evidence="1" id="KW-0472">Membrane</keyword>
<dbReference type="RefSeq" id="WP_203169317.1">
    <property type="nucleotide sequence ID" value="NZ_JAEVLS010000005.1"/>
</dbReference>
<feature type="transmembrane region" description="Helical" evidence="1">
    <location>
        <begin position="84"/>
        <end position="102"/>
    </location>
</feature>
<feature type="transmembrane region" description="Helical" evidence="1">
    <location>
        <begin position="374"/>
        <end position="394"/>
    </location>
</feature>
<keyword evidence="4" id="KW-1185">Reference proteome</keyword>
<name>A0ABS1X1X4_9GAMM</name>
<feature type="transmembrane region" description="Helical" evidence="1">
    <location>
        <begin position="248"/>
        <end position="266"/>
    </location>
</feature>
<keyword evidence="1" id="KW-1133">Transmembrane helix</keyword>
<dbReference type="InterPro" id="IPR012429">
    <property type="entry name" value="HGSNAT_cat"/>
</dbReference>
<accession>A0ABS1X1X4</accession>
<dbReference type="Proteomes" id="UP000661077">
    <property type="component" value="Unassembled WGS sequence"/>
</dbReference>
<keyword evidence="1" id="KW-0812">Transmembrane</keyword>
<protein>
    <submittedName>
        <fullName evidence="3">DUF1624 domain-containing protein</fullName>
    </submittedName>
</protein>
<sequence>MDPSAQASVAPEFVSPRDAALTRTHHAALTRAGALRLDAIDLLRGLVIVLMVLDHVRDYVHEPAFVFSPTDLTQTSPILFMTRWITHLCAPTFVFLAGVSIFMQRANGKAPADLSTFLLTRGLWLIVLEFSLIGFGFNWGPPLAFMQVIWAIGASMILMAAVVRLPAHAVLALGVAIVVGHQWLASLVDAAQLGMWTQAWFMTMQPGPTLFLRGFIPYPVIPWFGVMCLGYGLGFIFRQAPGPRRRSVLTLALGFLAAFIALRAINGYGDPAPWSVQSSAIMTVLSFINVSKYPPSLMYVLVTLGVSMLLFLALERVAGPLRNVLLAFGRTPLFTYVLHIYVAHSVALIIGVLGGLPAFWYFDFLSRFSGATRGYGYTLPVVYLTWVAVLLMLYPLSSWFARVKRERRDWWLSYL</sequence>
<evidence type="ECO:0000313" key="4">
    <source>
        <dbReference type="Proteomes" id="UP000661077"/>
    </source>
</evidence>
<organism evidence="3 4">
    <name type="scientific">Steroidobacter gossypii</name>
    <dbReference type="NCBI Taxonomy" id="2805490"/>
    <lineage>
        <taxon>Bacteria</taxon>
        <taxon>Pseudomonadati</taxon>
        <taxon>Pseudomonadota</taxon>
        <taxon>Gammaproteobacteria</taxon>
        <taxon>Steroidobacterales</taxon>
        <taxon>Steroidobacteraceae</taxon>
        <taxon>Steroidobacter</taxon>
    </lineage>
</organism>
<feature type="transmembrane region" description="Helical" evidence="1">
    <location>
        <begin position="114"/>
        <end position="137"/>
    </location>
</feature>
<dbReference type="Pfam" id="PF07786">
    <property type="entry name" value="HGSNAT_cat"/>
    <property type="match status" value="1"/>
</dbReference>
<evidence type="ECO:0000256" key="1">
    <source>
        <dbReference type="SAM" id="Phobius"/>
    </source>
</evidence>
<feature type="domain" description="Heparan-alpha-glucosaminide N-acetyltransferase catalytic" evidence="2">
    <location>
        <begin position="36"/>
        <end position="253"/>
    </location>
</feature>
<reference evidence="3 4" key="1">
    <citation type="journal article" date="2021" name="Int. J. Syst. Evol. Microbiol.">
        <title>Steroidobacter gossypii sp. nov., isolated from soil of cotton cropping field.</title>
        <authorList>
            <person name="Huang R."/>
            <person name="Yang S."/>
            <person name="Zhen C."/>
            <person name="Liu W."/>
        </authorList>
    </citation>
    <scope>NUCLEOTIDE SEQUENCE [LARGE SCALE GENOMIC DNA]</scope>
    <source>
        <strain evidence="3 4">S1-65</strain>
    </source>
</reference>
<feature type="transmembrane region" description="Helical" evidence="1">
    <location>
        <begin position="334"/>
        <end position="362"/>
    </location>
</feature>
<comment type="caution">
    <text evidence="3">The sequence shown here is derived from an EMBL/GenBank/DDBJ whole genome shotgun (WGS) entry which is preliminary data.</text>
</comment>
<feature type="transmembrane region" description="Helical" evidence="1">
    <location>
        <begin position="143"/>
        <end position="163"/>
    </location>
</feature>
<feature type="transmembrane region" description="Helical" evidence="1">
    <location>
        <begin position="297"/>
        <end position="314"/>
    </location>
</feature>
<proteinExistence type="predicted"/>
<evidence type="ECO:0000259" key="2">
    <source>
        <dbReference type="Pfam" id="PF07786"/>
    </source>
</evidence>